<evidence type="ECO:0000259" key="6">
    <source>
        <dbReference type="Pfam" id="PF00590"/>
    </source>
</evidence>
<dbReference type="InterPro" id="IPR035996">
    <property type="entry name" value="4pyrrol_Methylase_sf"/>
</dbReference>
<dbReference type="Gene3D" id="3.30.950.10">
    <property type="entry name" value="Methyltransferase, Cobalt-precorrin-4 Transmethylase, Domain 2"/>
    <property type="match status" value="1"/>
</dbReference>
<evidence type="ECO:0000256" key="3">
    <source>
        <dbReference type="ARBA" id="ARBA00022603"/>
    </source>
</evidence>
<dbReference type="InterPro" id="IPR014777">
    <property type="entry name" value="4pyrrole_Mease_sub1"/>
</dbReference>
<dbReference type="PANTHER" id="PTHR43182:SF1">
    <property type="entry name" value="COBALT-PRECORRIN-7 C(5)-METHYLTRANSFERASE"/>
    <property type="match status" value="1"/>
</dbReference>
<evidence type="ECO:0000256" key="5">
    <source>
        <dbReference type="ARBA" id="ARBA00022691"/>
    </source>
</evidence>
<evidence type="ECO:0000313" key="8">
    <source>
        <dbReference type="Proteomes" id="UP001596157"/>
    </source>
</evidence>
<gene>
    <name evidence="7" type="primary">cbiE</name>
    <name evidence="7" type="ORF">ACFPM7_20525</name>
</gene>
<evidence type="ECO:0000256" key="1">
    <source>
        <dbReference type="ARBA" id="ARBA00004953"/>
    </source>
</evidence>
<keyword evidence="2" id="KW-0169">Cobalamin biosynthesis</keyword>
<keyword evidence="5" id="KW-0949">S-adenosyl-L-methionine</keyword>
<dbReference type="NCBIfam" id="TIGR02469">
    <property type="entry name" value="CbiT"/>
    <property type="match status" value="1"/>
</dbReference>
<dbReference type="Proteomes" id="UP001596157">
    <property type="component" value="Unassembled WGS sequence"/>
</dbReference>
<dbReference type="InterPro" id="IPR006365">
    <property type="entry name" value="Cbl_synth_CobL"/>
</dbReference>
<organism evidence="7 8">
    <name type="scientific">Actinokineospora guangxiensis</name>
    <dbReference type="NCBI Taxonomy" id="1490288"/>
    <lineage>
        <taxon>Bacteria</taxon>
        <taxon>Bacillati</taxon>
        <taxon>Actinomycetota</taxon>
        <taxon>Actinomycetes</taxon>
        <taxon>Pseudonocardiales</taxon>
        <taxon>Pseudonocardiaceae</taxon>
        <taxon>Actinokineospora</taxon>
    </lineage>
</organism>
<comment type="pathway">
    <text evidence="1">Cofactor biosynthesis; adenosylcobalamin biosynthesis.</text>
</comment>
<dbReference type="InterPro" id="IPR014776">
    <property type="entry name" value="4pyrrole_Mease_sub2"/>
</dbReference>
<evidence type="ECO:0000313" key="7">
    <source>
        <dbReference type="EMBL" id="MFC5289444.1"/>
    </source>
</evidence>
<evidence type="ECO:0000256" key="2">
    <source>
        <dbReference type="ARBA" id="ARBA00022573"/>
    </source>
</evidence>
<dbReference type="Gene3D" id="3.40.1010.10">
    <property type="entry name" value="Cobalt-precorrin-4 Transmethylase, Domain 1"/>
    <property type="match status" value="1"/>
</dbReference>
<keyword evidence="4" id="KW-0808">Transferase</keyword>
<dbReference type="Pfam" id="PF01135">
    <property type="entry name" value="PCMT"/>
    <property type="match status" value="1"/>
</dbReference>
<dbReference type="InterPro" id="IPR012818">
    <property type="entry name" value="CbiE"/>
</dbReference>
<keyword evidence="8" id="KW-1185">Reference proteome</keyword>
<dbReference type="RefSeq" id="WP_378249293.1">
    <property type="nucleotide sequence ID" value="NZ_JBHSKF010000011.1"/>
</dbReference>
<name>A0ABW0ETF9_9PSEU</name>
<dbReference type="InterPro" id="IPR000878">
    <property type="entry name" value="4pyrrol_Mease"/>
</dbReference>
<dbReference type="SUPFAM" id="SSF53790">
    <property type="entry name" value="Tetrapyrrole methylase"/>
    <property type="match status" value="1"/>
</dbReference>
<dbReference type="SUPFAM" id="SSF53335">
    <property type="entry name" value="S-adenosyl-L-methionine-dependent methyltransferases"/>
    <property type="match status" value="1"/>
</dbReference>
<protein>
    <submittedName>
        <fullName evidence="7">Precorrin-6y C5,15-methyltransferase (Decarboxylating) subunit CbiE</fullName>
    </submittedName>
</protein>
<accession>A0ABW0ETF9</accession>
<evidence type="ECO:0000256" key="4">
    <source>
        <dbReference type="ARBA" id="ARBA00022679"/>
    </source>
</evidence>
<dbReference type="EMBL" id="JBHSKF010000011">
    <property type="protein sequence ID" value="MFC5289444.1"/>
    <property type="molecule type" value="Genomic_DNA"/>
</dbReference>
<sequence>MVTVVGIGADGWAGLGAPARAALERAEVVVGSARQLAGLPVSAERVAWPSPLLPAVPGLLAEHRGRDLCVLASGDPMWFGIGVELARLAEVAVIPHVSSASLACARLGWALAEVEVVSAVGRPVERLHAALHPGRRVLVLSAGADTPAAVAALLRDRGFGPSPLTVLSFLGAPGERVETSTANGYTGPAPALNVVAVQCRAAPGARRLPRAPGLPDDVYEHDGQITKREVRALTLAALGPEPGELLWDIGAGSGSVGVEWLRTHPACRAVGVEPAPERAARAARNAAALGVPHLELVLGAAPDALDGLPTPDAVFVGGGVTAPGVLDRCWAALAPGGRLVVNAVTLESESLVLQRWRALGGTLTRIAVERAAPLGGFTAWQPQRAITQWRAVKEET</sequence>
<comment type="caution">
    <text evidence="7">The sequence shown here is derived from an EMBL/GenBank/DDBJ whole genome shotgun (WGS) entry which is preliminary data.</text>
</comment>
<dbReference type="Gene3D" id="3.40.50.150">
    <property type="entry name" value="Vaccinia Virus protein VP39"/>
    <property type="match status" value="1"/>
</dbReference>
<reference evidence="8" key="1">
    <citation type="journal article" date="2019" name="Int. J. Syst. Evol. Microbiol.">
        <title>The Global Catalogue of Microorganisms (GCM) 10K type strain sequencing project: providing services to taxonomists for standard genome sequencing and annotation.</title>
        <authorList>
            <consortium name="The Broad Institute Genomics Platform"/>
            <consortium name="The Broad Institute Genome Sequencing Center for Infectious Disease"/>
            <person name="Wu L."/>
            <person name="Ma J."/>
        </authorList>
    </citation>
    <scope>NUCLEOTIDE SEQUENCE [LARGE SCALE GENOMIC DNA]</scope>
    <source>
        <strain evidence="8">CCUG 59778</strain>
    </source>
</reference>
<dbReference type="InterPro" id="IPR029063">
    <property type="entry name" value="SAM-dependent_MTases_sf"/>
</dbReference>
<dbReference type="CDD" id="cd11644">
    <property type="entry name" value="Precorrin-6Y-MT"/>
    <property type="match status" value="1"/>
</dbReference>
<dbReference type="NCBIfam" id="TIGR02467">
    <property type="entry name" value="CbiE"/>
    <property type="match status" value="1"/>
</dbReference>
<proteinExistence type="predicted"/>
<dbReference type="InterPro" id="IPR050714">
    <property type="entry name" value="Cobalamin_biosynth_MTase"/>
</dbReference>
<feature type="domain" description="Tetrapyrrole methylase" evidence="6">
    <location>
        <begin position="1"/>
        <end position="182"/>
    </location>
</feature>
<dbReference type="PANTHER" id="PTHR43182">
    <property type="entry name" value="COBALT-PRECORRIN-6B C(15)-METHYLTRANSFERASE (DECARBOXYLATING)"/>
    <property type="match status" value="1"/>
</dbReference>
<dbReference type="PIRSF" id="PIRSF036428">
    <property type="entry name" value="CobL"/>
    <property type="match status" value="1"/>
</dbReference>
<dbReference type="Pfam" id="PF00590">
    <property type="entry name" value="TP_methylase"/>
    <property type="match status" value="1"/>
</dbReference>
<dbReference type="InterPro" id="IPR014008">
    <property type="entry name" value="Cbl_synth_MTase_CbiT"/>
</dbReference>
<keyword evidence="3" id="KW-0489">Methyltransferase</keyword>